<dbReference type="NCBIfam" id="TIGR00187">
    <property type="entry name" value="ribE"/>
    <property type="match status" value="1"/>
</dbReference>
<gene>
    <name evidence="13" type="ORF">SAMN05421734_10556</name>
</gene>
<sequence length="214" mass="23630">MFTGIVEEKGLIEAIEQESTSLVLSIKAQLIMSDVKIGDSIAVNGVCLTVTDFTDNGFTVDVMPETFRATSLKQLEVGKHVNLERAMAANARFGGHFVSGHVDRVGYIKDMWEEANAKYMLISFETEDGRYFIDKGSVTVDGTSLTVFDRKEDAFMISLIPETQSATILGGKEVGDPVNLEFDLLAKYIERLITHDASGDDVTKEKLDQFGFLK</sequence>
<dbReference type="OrthoDB" id="9788537at2"/>
<dbReference type="Gene3D" id="2.40.30.20">
    <property type="match status" value="2"/>
</dbReference>
<name>A0A1G6JIP4_9BACI</name>
<evidence type="ECO:0000313" key="13">
    <source>
        <dbReference type="EMBL" id="SDC18604.1"/>
    </source>
</evidence>
<evidence type="ECO:0000256" key="2">
    <source>
        <dbReference type="ARBA" id="ARBA00002803"/>
    </source>
</evidence>
<keyword evidence="9" id="KW-0677">Repeat</keyword>
<feature type="domain" description="Lumazine-binding" evidence="12">
    <location>
        <begin position="1"/>
        <end position="96"/>
    </location>
</feature>
<dbReference type="PROSITE" id="PS51177">
    <property type="entry name" value="LUMAZINE_BIND"/>
    <property type="match status" value="2"/>
</dbReference>
<comment type="subunit">
    <text evidence="4">Homotrimer.</text>
</comment>
<dbReference type="EMBL" id="FMYI01000005">
    <property type="protein sequence ID" value="SDC18604.1"/>
    <property type="molecule type" value="Genomic_DNA"/>
</dbReference>
<dbReference type="FunFam" id="2.40.30.20:FF:000004">
    <property type="entry name" value="Riboflavin synthase, alpha subunit"/>
    <property type="match status" value="1"/>
</dbReference>
<accession>A0A1G6JIP4</accession>
<dbReference type="CDD" id="cd00402">
    <property type="entry name" value="Riboflavin_synthase_like"/>
    <property type="match status" value="1"/>
</dbReference>
<dbReference type="EC" id="2.5.1.9" evidence="5 10"/>
<evidence type="ECO:0000259" key="12">
    <source>
        <dbReference type="PROSITE" id="PS51177"/>
    </source>
</evidence>
<evidence type="ECO:0000256" key="11">
    <source>
        <dbReference type="PROSITE-ProRule" id="PRU00524"/>
    </source>
</evidence>
<keyword evidence="14" id="KW-1185">Reference proteome</keyword>
<feature type="repeat" description="Lumazine-binding" evidence="11">
    <location>
        <begin position="1"/>
        <end position="96"/>
    </location>
</feature>
<dbReference type="GO" id="GO:0004746">
    <property type="term" value="F:riboflavin synthase activity"/>
    <property type="evidence" value="ECO:0007669"/>
    <property type="project" value="UniProtKB-UniRule"/>
</dbReference>
<organism evidence="13 14">
    <name type="scientific">Pelagirhabdus alkalitolerans</name>
    <dbReference type="NCBI Taxonomy" id="1612202"/>
    <lineage>
        <taxon>Bacteria</taxon>
        <taxon>Bacillati</taxon>
        <taxon>Bacillota</taxon>
        <taxon>Bacilli</taxon>
        <taxon>Bacillales</taxon>
        <taxon>Bacillaceae</taxon>
        <taxon>Pelagirhabdus</taxon>
    </lineage>
</organism>
<evidence type="ECO:0000256" key="8">
    <source>
        <dbReference type="ARBA" id="ARBA00022679"/>
    </source>
</evidence>
<evidence type="ECO:0000313" key="14">
    <source>
        <dbReference type="Proteomes" id="UP000242949"/>
    </source>
</evidence>
<dbReference type="NCBIfam" id="NF006767">
    <property type="entry name" value="PRK09289.1"/>
    <property type="match status" value="1"/>
</dbReference>
<evidence type="ECO:0000256" key="3">
    <source>
        <dbReference type="ARBA" id="ARBA00004887"/>
    </source>
</evidence>
<comment type="pathway">
    <text evidence="3">Cofactor biosynthesis; riboflavin biosynthesis; riboflavin from 2-hydroxy-3-oxobutyl phosphate and 5-amino-6-(D-ribitylamino)uracil: step 2/2.</text>
</comment>
<dbReference type="InterPro" id="IPR023366">
    <property type="entry name" value="ATP_synth_asu-like_sf"/>
</dbReference>
<evidence type="ECO:0000256" key="9">
    <source>
        <dbReference type="ARBA" id="ARBA00022737"/>
    </source>
</evidence>
<dbReference type="FunFam" id="2.40.30.20:FF:000003">
    <property type="entry name" value="Riboflavin synthase, alpha subunit"/>
    <property type="match status" value="1"/>
</dbReference>
<dbReference type="Proteomes" id="UP000242949">
    <property type="component" value="Unassembled WGS sequence"/>
</dbReference>
<evidence type="ECO:0000256" key="5">
    <source>
        <dbReference type="ARBA" id="ARBA00012827"/>
    </source>
</evidence>
<comment type="function">
    <text evidence="2">Catalyzes the dismutation of two molecules of 6,7-dimethyl-8-ribityllumazine, resulting in the formation of riboflavin and 5-amino-6-(D-ribitylamino)uracil.</text>
</comment>
<dbReference type="NCBIfam" id="NF009566">
    <property type="entry name" value="PRK13020.1"/>
    <property type="match status" value="1"/>
</dbReference>
<dbReference type="RefSeq" id="WP_090795399.1">
    <property type="nucleotide sequence ID" value="NZ_FMYI01000005.1"/>
</dbReference>
<dbReference type="PANTHER" id="PTHR21098">
    <property type="entry name" value="RIBOFLAVIN SYNTHASE ALPHA CHAIN"/>
    <property type="match status" value="1"/>
</dbReference>
<dbReference type="GO" id="GO:0009231">
    <property type="term" value="P:riboflavin biosynthetic process"/>
    <property type="evidence" value="ECO:0007669"/>
    <property type="project" value="UniProtKB-KW"/>
</dbReference>
<dbReference type="STRING" id="1612202.SAMN05421734_10556"/>
<evidence type="ECO:0000256" key="1">
    <source>
        <dbReference type="ARBA" id="ARBA00000968"/>
    </source>
</evidence>
<dbReference type="InterPro" id="IPR001783">
    <property type="entry name" value="Lumazine-bd"/>
</dbReference>
<dbReference type="PIRSF" id="PIRSF000498">
    <property type="entry name" value="Riboflavin_syn_A"/>
    <property type="match status" value="1"/>
</dbReference>
<protein>
    <recommendedName>
        <fullName evidence="6 10">Riboflavin synthase</fullName>
        <ecNumber evidence="5 10">2.5.1.9</ecNumber>
    </recommendedName>
</protein>
<evidence type="ECO:0000256" key="6">
    <source>
        <dbReference type="ARBA" id="ARBA00013950"/>
    </source>
</evidence>
<feature type="repeat" description="Lumazine-binding" evidence="11">
    <location>
        <begin position="97"/>
        <end position="193"/>
    </location>
</feature>
<feature type="domain" description="Lumazine-binding" evidence="12">
    <location>
        <begin position="97"/>
        <end position="193"/>
    </location>
</feature>
<dbReference type="SUPFAM" id="SSF63380">
    <property type="entry name" value="Riboflavin synthase domain-like"/>
    <property type="match status" value="2"/>
</dbReference>
<dbReference type="InterPro" id="IPR017938">
    <property type="entry name" value="Riboflavin_synthase-like_b-brl"/>
</dbReference>
<proteinExistence type="predicted"/>
<dbReference type="AlphaFoldDB" id="A0A1G6JIP4"/>
<dbReference type="PANTHER" id="PTHR21098:SF12">
    <property type="entry name" value="RIBOFLAVIN SYNTHASE"/>
    <property type="match status" value="1"/>
</dbReference>
<evidence type="ECO:0000256" key="4">
    <source>
        <dbReference type="ARBA" id="ARBA00011233"/>
    </source>
</evidence>
<reference evidence="14" key="1">
    <citation type="submission" date="2016-09" db="EMBL/GenBank/DDBJ databases">
        <authorList>
            <person name="Varghese N."/>
            <person name="Submissions S."/>
        </authorList>
    </citation>
    <scope>NUCLEOTIDE SEQUENCE [LARGE SCALE GENOMIC DNA]</scope>
    <source>
        <strain evidence="14">S5</strain>
    </source>
</reference>
<keyword evidence="8" id="KW-0808">Transferase</keyword>
<comment type="catalytic activity">
    <reaction evidence="1">
        <text>2 6,7-dimethyl-8-(1-D-ribityl)lumazine + H(+) = 5-amino-6-(D-ribitylamino)uracil + riboflavin</text>
        <dbReference type="Rhea" id="RHEA:20772"/>
        <dbReference type="ChEBI" id="CHEBI:15378"/>
        <dbReference type="ChEBI" id="CHEBI:15934"/>
        <dbReference type="ChEBI" id="CHEBI:57986"/>
        <dbReference type="ChEBI" id="CHEBI:58201"/>
        <dbReference type="EC" id="2.5.1.9"/>
    </reaction>
</comment>
<evidence type="ECO:0000256" key="10">
    <source>
        <dbReference type="NCBIfam" id="TIGR00187"/>
    </source>
</evidence>
<evidence type="ECO:0000256" key="7">
    <source>
        <dbReference type="ARBA" id="ARBA00022619"/>
    </source>
</evidence>
<dbReference type="Pfam" id="PF00677">
    <property type="entry name" value="Lum_binding"/>
    <property type="match status" value="2"/>
</dbReference>
<keyword evidence="7" id="KW-0686">Riboflavin biosynthesis</keyword>
<dbReference type="InterPro" id="IPR026017">
    <property type="entry name" value="Lumazine-bd_dom"/>
</dbReference>